<accession>A0A261GA16</accession>
<evidence type="ECO:0000313" key="3">
    <source>
        <dbReference type="Proteomes" id="UP000216057"/>
    </source>
</evidence>
<proteinExistence type="predicted"/>
<evidence type="ECO:0000313" key="1">
    <source>
        <dbReference type="EMBL" id="OZG68260.1"/>
    </source>
</evidence>
<dbReference type="Proteomes" id="UP000593943">
    <property type="component" value="Chromosome"/>
</dbReference>
<reference evidence="1 3" key="1">
    <citation type="journal article" date="2017" name="BMC Genomics">
        <title>Comparative genomic and phylogenomic analyses of the Bifidobacteriaceae family.</title>
        <authorList>
            <person name="Lugli G.A."/>
            <person name="Milani C."/>
            <person name="Turroni F."/>
            <person name="Duranti S."/>
            <person name="Mancabelli L."/>
            <person name="Mangifesta M."/>
            <person name="Ferrario C."/>
            <person name="Modesto M."/>
            <person name="Mattarelli P."/>
            <person name="Jiri K."/>
            <person name="van Sinderen D."/>
            <person name="Ventura M."/>
        </authorList>
    </citation>
    <scope>NUCLEOTIDE SEQUENCE [LARGE SCALE GENOMIC DNA]</scope>
    <source>
        <strain evidence="1 3">DSM 100216</strain>
    </source>
</reference>
<dbReference type="RefSeq" id="WP_094636848.1">
    <property type="nucleotide sequence ID" value="NZ_CP062938.1"/>
</dbReference>
<dbReference type="EMBL" id="CP062938">
    <property type="protein sequence ID" value="QOL31685.1"/>
    <property type="molecule type" value="Genomic_DNA"/>
</dbReference>
<dbReference type="Proteomes" id="UP000216057">
    <property type="component" value="Unassembled WGS sequence"/>
</dbReference>
<protein>
    <submittedName>
        <fullName evidence="1">Uncharacterized protein</fullName>
    </submittedName>
</protein>
<dbReference type="AlphaFoldDB" id="A0A261GA16"/>
<organism evidence="1 3">
    <name type="scientific">Bifidobacterium eulemuris</name>
    <dbReference type="NCBI Taxonomy" id="1765219"/>
    <lineage>
        <taxon>Bacteria</taxon>
        <taxon>Bacillati</taxon>
        <taxon>Actinomycetota</taxon>
        <taxon>Actinomycetes</taxon>
        <taxon>Bifidobacteriales</taxon>
        <taxon>Bifidobacteriaceae</taxon>
        <taxon>Bifidobacterium</taxon>
    </lineage>
</organism>
<sequence>MSASELDDDGCEAVAPEVVQAMVERVDSRLMPVSRFGGFEPCEWVYRIGGFFGGYVTEAEWDGAFAGEPEWAEATYLSETGAFGTEADDRGYA</sequence>
<evidence type="ECO:0000313" key="2">
    <source>
        <dbReference type="EMBL" id="QOL31685.1"/>
    </source>
</evidence>
<dbReference type="EMBL" id="MWWZ01000006">
    <property type="protein sequence ID" value="OZG68260.1"/>
    <property type="molecule type" value="Genomic_DNA"/>
</dbReference>
<gene>
    <name evidence="2" type="ORF">BE0216_03830</name>
    <name evidence="1" type="ORF">BEUL_1273</name>
</gene>
<name>A0A261GA16_9BIFI</name>
<reference evidence="2 4" key="2">
    <citation type="submission" date="2020-10" db="EMBL/GenBank/DDBJ databases">
        <title>Genome sequencing of Bifidobacterium eulemuris_DSMZ_100216.</title>
        <authorList>
            <person name="Kim J."/>
        </authorList>
    </citation>
    <scope>NUCLEOTIDE SEQUENCE [LARGE SCALE GENOMIC DNA]</scope>
    <source>
        <strain evidence="2 4">DSM 100216</strain>
    </source>
</reference>
<keyword evidence="4" id="KW-1185">Reference proteome</keyword>
<dbReference type="KEGG" id="beu:BE0216_03830"/>
<evidence type="ECO:0000313" key="4">
    <source>
        <dbReference type="Proteomes" id="UP000593943"/>
    </source>
</evidence>